<dbReference type="GO" id="GO:0004540">
    <property type="term" value="F:RNA nuclease activity"/>
    <property type="evidence" value="ECO:0007669"/>
    <property type="project" value="InterPro"/>
</dbReference>
<proteinExistence type="predicted"/>
<dbReference type="PANTHER" id="PTHR35458:SF2">
    <property type="entry name" value="SLR0755 PROTEIN"/>
    <property type="match status" value="1"/>
</dbReference>
<dbReference type="PANTHER" id="PTHR35458">
    <property type="entry name" value="SLR0755 PROTEIN"/>
    <property type="match status" value="1"/>
</dbReference>
<dbReference type="EMBL" id="MFMU01000003">
    <property type="protein sequence ID" value="OGG93950.1"/>
    <property type="molecule type" value="Genomic_DNA"/>
</dbReference>
<evidence type="ECO:0000313" key="2">
    <source>
        <dbReference type="EMBL" id="OGG93950.1"/>
    </source>
</evidence>
<dbReference type="Pfam" id="PF01936">
    <property type="entry name" value="NYN"/>
    <property type="match status" value="1"/>
</dbReference>
<sequence>MKKKENNYAFIDSQNLNLGIQKLGWKLDYRKFRVYLAEKYGVQKAYMFIGFSPLNQKLYDNLQEAGFVLVFKSVIPDGDGKIKGNVDADLVLRAVLEISEYDRAIIVSSDGDFYSLAQHLYNSGKLETVLSPDYENCSFLLRQTSREKIRFMDNLRTKLEYKRKAPPRDGTHGGTLR</sequence>
<dbReference type="Proteomes" id="UP000176867">
    <property type="component" value="Unassembled WGS sequence"/>
</dbReference>
<dbReference type="STRING" id="1798533.A2609_02280"/>
<dbReference type="Gene3D" id="3.40.50.1010">
    <property type="entry name" value="5'-nuclease"/>
    <property type="match status" value="1"/>
</dbReference>
<name>A0A1F6G769_9BACT</name>
<comment type="caution">
    <text evidence="2">The sequence shown here is derived from an EMBL/GenBank/DDBJ whole genome shotgun (WGS) entry which is preliminary data.</text>
</comment>
<reference evidence="2 3" key="1">
    <citation type="journal article" date="2016" name="Nat. Commun.">
        <title>Thousands of microbial genomes shed light on interconnected biogeochemical processes in an aquifer system.</title>
        <authorList>
            <person name="Anantharaman K."/>
            <person name="Brown C.T."/>
            <person name="Hug L.A."/>
            <person name="Sharon I."/>
            <person name="Castelle C.J."/>
            <person name="Probst A.J."/>
            <person name="Thomas B.C."/>
            <person name="Singh A."/>
            <person name="Wilkins M.J."/>
            <person name="Karaoz U."/>
            <person name="Brodie E.L."/>
            <person name="Williams K.H."/>
            <person name="Hubbard S.S."/>
            <person name="Banfield J.F."/>
        </authorList>
    </citation>
    <scope>NUCLEOTIDE SEQUENCE [LARGE SCALE GENOMIC DNA]</scope>
</reference>
<protein>
    <recommendedName>
        <fullName evidence="1">NYN domain-containing protein</fullName>
    </recommendedName>
</protein>
<dbReference type="InterPro" id="IPR047140">
    <property type="entry name" value="LabA"/>
</dbReference>
<accession>A0A1F6G769</accession>
<gene>
    <name evidence="2" type="ORF">A2609_02280</name>
</gene>
<evidence type="ECO:0000259" key="1">
    <source>
        <dbReference type="Pfam" id="PF01936"/>
    </source>
</evidence>
<dbReference type="AlphaFoldDB" id="A0A1F6G769"/>
<feature type="domain" description="NYN" evidence="1">
    <location>
        <begin position="10"/>
        <end position="131"/>
    </location>
</feature>
<organism evidence="2 3">
    <name type="scientific">Candidatus Kaiserbacteria bacterium RIFOXYD1_FULL_47_14</name>
    <dbReference type="NCBI Taxonomy" id="1798533"/>
    <lineage>
        <taxon>Bacteria</taxon>
        <taxon>Candidatus Kaiseribacteriota</taxon>
    </lineage>
</organism>
<evidence type="ECO:0000313" key="3">
    <source>
        <dbReference type="Proteomes" id="UP000176867"/>
    </source>
</evidence>
<dbReference type="InterPro" id="IPR021139">
    <property type="entry name" value="NYN"/>
</dbReference>